<organism evidence="1 2">
    <name type="scientific">Paraburkholderia kirstenboschensis</name>
    <dbReference type="NCBI Taxonomy" id="1245436"/>
    <lineage>
        <taxon>Bacteria</taxon>
        <taxon>Pseudomonadati</taxon>
        <taxon>Pseudomonadota</taxon>
        <taxon>Betaproteobacteria</taxon>
        <taxon>Burkholderiales</taxon>
        <taxon>Burkholderiaceae</taxon>
        <taxon>Paraburkholderia</taxon>
    </lineage>
</organism>
<dbReference type="SUPFAM" id="SSF48452">
    <property type="entry name" value="TPR-like"/>
    <property type="match status" value="1"/>
</dbReference>
<dbReference type="InterPro" id="IPR011990">
    <property type="entry name" value="TPR-like_helical_dom_sf"/>
</dbReference>
<name>A0ABZ0EBV7_9BURK</name>
<dbReference type="RefSeq" id="WP_317016693.1">
    <property type="nucleotide sequence ID" value="NZ_CP136511.1"/>
</dbReference>
<evidence type="ECO:0000313" key="2">
    <source>
        <dbReference type="Proteomes" id="UP001302652"/>
    </source>
</evidence>
<evidence type="ECO:0008006" key="3">
    <source>
        <dbReference type="Google" id="ProtNLM"/>
    </source>
</evidence>
<accession>A0ABZ0EBV7</accession>
<reference evidence="1 2" key="1">
    <citation type="submission" date="2023-10" db="EMBL/GenBank/DDBJ databases">
        <title>Surface-active antibiotics is a multifunctional adaptation for post-fire microbes.</title>
        <authorList>
            <person name="Liu M.D."/>
            <person name="Du Y."/>
            <person name="Koupaei S.K."/>
            <person name="Kim N.R."/>
            <person name="Zhang W."/>
            <person name="Traxler M.F."/>
        </authorList>
    </citation>
    <scope>NUCLEOTIDE SEQUENCE [LARGE SCALE GENOMIC DNA]</scope>
    <source>
        <strain evidence="1 2">F3</strain>
    </source>
</reference>
<dbReference type="EMBL" id="CP136511">
    <property type="protein sequence ID" value="WOD14710.1"/>
    <property type="molecule type" value="Genomic_DNA"/>
</dbReference>
<sequence length="152" mass="16744">MGRTDEALLLLEEAVREASASRLMFGQSMVLSNFGRVCQFARRQDEALTHARDAIDVARACGERGNEAWAWCLLANLVLDGSATASKIEDAHNYYRTALTLAQELGMRPLQARCLNGLSRLQKMVGNEALAEQHAADATSLCREMGIKTMAW</sequence>
<dbReference type="Gene3D" id="1.25.40.10">
    <property type="entry name" value="Tetratricopeptide repeat domain"/>
    <property type="match status" value="1"/>
</dbReference>
<dbReference type="Proteomes" id="UP001302652">
    <property type="component" value="Chromosome 3"/>
</dbReference>
<evidence type="ECO:0000313" key="1">
    <source>
        <dbReference type="EMBL" id="WOD14710.1"/>
    </source>
</evidence>
<keyword evidence="2" id="KW-1185">Reference proteome</keyword>
<proteinExistence type="predicted"/>
<protein>
    <recommendedName>
        <fullName evidence="3">MalT-like TPR region domain-containing protein</fullName>
    </recommendedName>
</protein>
<gene>
    <name evidence="1" type="ORF">RW095_01785</name>
</gene>